<evidence type="ECO:0000256" key="1">
    <source>
        <dbReference type="SAM" id="Coils"/>
    </source>
</evidence>
<dbReference type="Proteomes" id="UP000075901">
    <property type="component" value="Unassembled WGS sequence"/>
</dbReference>
<proteinExistence type="predicted"/>
<organism evidence="3 4">
    <name type="scientific">Anopheles maculatus</name>
    <dbReference type="NCBI Taxonomy" id="74869"/>
    <lineage>
        <taxon>Eukaryota</taxon>
        <taxon>Metazoa</taxon>
        <taxon>Ecdysozoa</taxon>
        <taxon>Arthropoda</taxon>
        <taxon>Hexapoda</taxon>
        <taxon>Insecta</taxon>
        <taxon>Pterygota</taxon>
        <taxon>Neoptera</taxon>
        <taxon>Endopterygota</taxon>
        <taxon>Diptera</taxon>
        <taxon>Nematocera</taxon>
        <taxon>Culicoidea</taxon>
        <taxon>Culicidae</taxon>
        <taxon>Anophelinae</taxon>
        <taxon>Anopheles</taxon>
        <taxon>Anopheles maculatus group</taxon>
    </lineage>
</organism>
<evidence type="ECO:0000256" key="2">
    <source>
        <dbReference type="SAM" id="MobiDB-lite"/>
    </source>
</evidence>
<keyword evidence="1" id="KW-0175">Coiled coil</keyword>
<dbReference type="GO" id="GO:0005813">
    <property type="term" value="C:centrosome"/>
    <property type="evidence" value="ECO:0007669"/>
    <property type="project" value="TreeGrafter"/>
</dbReference>
<dbReference type="PANTHER" id="PTHR21553">
    <property type="entry name" value="ALMS1-RELATED"/>
    <property type="match status" value="1"/>
</dbReference>
<dbReference type="GO" id="GO:0005829">
    <property type="term" value="C:cytosol"/>
    <property type="evidence" value="ECO:0007669"/>
    <property type="project" value="TreeGrafter"/>
</dbReference>
<dbReference type="GO" id="GO:0005814">
    <property type="term" value="C:centriole"/>
    <property type="evidence" value="ECO:0007669"/>
    <property type="project" value="TreeGrafter"/>
</dbReference>
<dbReference type="GO" id="GO:0046599">
    <property type="term" value="P:regulation of centriole replication"/>
    <property type="evidence" value="ECO:0007669"/>
    <property type="project" value="TreeGrafter"/>
</dbReference>
<dbReference type="VEuPathDB" id="VectorBase:AMAM020286"/>
<feature type="region of interest" description="Disordered" evidence="2">
    <location>
        <begin position="93"/>
        <end position="115"/>
    </location>
</feature>
<dbReference type="EnsemblMetazoa" id="AMAM020286-RA">
    <property type="protein sequence ID" value="AMAM020286-PA"/>
    <property type="gene ID" value="AMAM020286"/>
</dbReference>
<sequence>MPQVRQQSKQLAAKVRQNYQQAKEKELAKIEQIKREEVKAWKRQHIRTLQDEYARNVCEVGEAHRAAEAAEECAVWFEEKRASQQAVALQRGKTAEANAARERDRKAAQKEAKLRKKQYVPSKSIAVQATIPVAAPEPLVAVDVRKDADPIECGSSTDPTLSPYEHFRTGRIRMNLHTVPETVLSDSDDEQYCPGKENVPTPGGPEYSATAFTSPSDFRPNVVSPLPPSKPQRLQPFTQITELIQQRRRQQQQHSLHDETRQPAGAYREPYTTQKTVQFDAGMSDNTLSFPTSSVLTSDDRPFVPLGTNESPRKVPPRKIVDKPRTVPPAAQHTIGNEGRRKKAVQPESSSSTVSYADGACSTKVQYYDCNTRFRKEYDQPVGFVQREQYRADDPTGMEEANRYEQLQQELAKARRYIPFIVEILLMCIITI</sequence>
<feature type="region of interest" description="Disordered" evidence="2">
    <location>
        <begin position="290"/>
        <end position="354"/>
    </location>
</feature>
<evidence type="ECO:0000313" key="4">
    <source>
        <dbReference type="Proteomes" id="UP000075901"/>
    </source>
</evidence>
<reference evidence="3" key="2">
    <citation type="submission" date="2020-05" db="UniProtKB">
        <authorList>
            <consortium name="EnsemblMetazoa"/>
        </authorList>
    </citation>
    <scope>IDENTIFICATION</scope>
    <source>
        <strain evidence="3">maculatus3</strain>
    </source>
</reference>
<feature type="region of interest" description="Disordered" evidence="2">
    <location>
        <begin position="245"/>
        <end position="270"/>
    </location>
</feature>
<dbReference type="AlphaFoldDB" id="A0A182T5X5"/>
<reference evidence="4" key="1">
    <citation type="submission" date="2013-09" db="EMBL/GenBank/DDBJ databases">
        <title>The Genome Sequence of Anopheles maculatus species B.</title>
        <authorList>
            <consortium name="The Broad Institute Genomics Platform"/>
            <person name="Neafsey D.E."/>
            <person name="Besansky N."/>
            <person name="Howell P."/>
            <person name="Walton C."/>
            <person name="Young S.K."/>
            <person name="Zeng Q."/>
            <person name="Gargeya S."/>
            <person name="Fitzgerald M."/>
            <person name="Haas B."/>
            <person name="Abouelleil A."/>
            <person name="Allen A.W."/>
            <person name="Alvarado L."/>
            <person name="Arachchi H.M."/>
            <person name="Berlin A.M."/>
            <person name="Chapman S.B."/>
            <person name="Gainer-Dewar J."/>
            <person name="Goldberg J."/>
            <person name="Griggs A."/>
            <person name="Gujja S."/>
            <person name="Hansen M."/>
            <person name="Howarth C."/>
            <person name="Imamovic A."/>
            <person name="Ireland A."/>
            <person name="Larimer J."/>
            <person name="McCowan C."/>
            <person name="Murphy C."/>
            <person name="Pearson M."/>
            <person name="Poon T.W."/>
            <person name="Priest M."/>
            <person name="Roberts A."/>
            <person name="Saif S."/>
            <person name="Shea T."/>
            <person name="Sisk P."/>
            <person name="Sykes S."/>
            <person name="Wortman J."/>
            <person name="Nusbaum C."/>
            <person name="Birren B."/>
        </authorList>
    </citation>
    <scope>NUCLEOTIDE SEQUENCE [LARGE SCALE GENOMIC DNA]</scope>
    <source>
        <strain evidence="4">maculatus3</strain>
    </source>
</reference>
<feature type="region of interest" description="Disordered" evidence="2">
    <location>
        <begin position="185"/>
        <end position="219"/>
    </location>
</feature>
<dbReference type="PANTHER" id="PTHR21553:SF26">
    <property type="entry name" value="ALMS MOTIF DOMAIN-CONTAINING PROTEIN"/>
    <property type="match status" value="1"/>
</dbReference>
<name>A0A182T5X5_9DIPT</name>
<feature type="compositionally biased region" description="Basic and acidic residues" evidence="2">
    <location>
        <begin position="99"/>
        <end position="112"/>
    </location>
</feature>
<keyword evidence="4" id="KW-1185">Reference proteome</keyword>
<evidence type="ECO:0000313" key="3">
    <source>
        <dbReference type="EnsemblMetazoa" id="AMAM020286-PA"/>
    </source>
</evidence>
<accession>A0A182T5X5</accession>
<feature type="coiled-coil region" evidence="1">
    <location>
        <begin position="5"/>
        <end position="36"/>
    </location>
</feature>
<protein>
    <submittedName>
        <fullName evidence="3">Uncharacterized protein</fullName>
    </submittedName>
</protein>